<keyword evidence="3" id="KW-1185">Reference proteome</keyword>
<dbReference type="AlphaFoldDB" id="A0A812UA53"/>
<name>A0A812UA53_9DINO</name>
<comment type="caution">
    <text evidence="2">The sequence shown here is derived from an EMBL/GenBank/DDBJ whole genome shotgun (WGS) entry which is preliminary data.</text>
</comment>
<organism evidence="2 3">
    <name type="scientific">Symbiodinium natans</name>
    <dbReference type="NCBI Taxonomy" id="878477"/>
    <lineage>
        <taxon>Eukaryota</taxon>
        <taxon>Sar</taxon>
        <taxon>Alveolata</taxon>
        <taxon>Dinophyceae</taxon>
        <taxon>Suessiales</taxon>
        <taxon>Symbiodiniaceae</taxon>
        <taxon>Symbiodinium</taxon>
    </lineage>
</organism>
<evidence type="ECO:0000256" key="1">
    <source>
        <dbReference type="SAM" id="MobiDB-lite"/>
    </source>
</evidence>
<dbReference type="EMBL" id="CAJNDS010002660">
    <property type="protein sequence ID" value="CAE7558667.1"/>
    <property type="molecule type" value="Genomic_DNA"/>
</dbReference>
<feature type="non-terminal residue" evidence="2">
    <location>
        <position position="1"/>
    </location>
</feature>
<feature type="compositionally biased region" description="Low complexity" evidence="1">
    <location>
        <begin position="25"/>
        <end position="38"/>
    </location>
</feature>
<accession>A0A812UA53</accession>
<feature type="compositionally biased region" description="Polar residues" evidence="1">
    <location>
        <begin position="1"/>
        <end position="14"/>
    </location>
</feature>
<sequence>ISISTEGSEDSLSPPTEAKTKPTNKAGAKLADGADAGASSCDEKYEPTKVEK</sequence>
<dbReference type="Proteomes" id="UP000604046">
    <property type="component" value="Unassembled WGS sequence"/>
</dbReference>
<evidence type="ECO:0000313" key="3">
    <source>
        <dbReference type="Proteomes" id="UP000604046"/>
    </source>
</evidence>
<proteinExistence type="predicted"/>
<feature type="non-terminal residue" evidence="2">
    <location>
        <position position="52"/>
    </location>
</feature>
<evidence type="ECO:0000313" key="2">
    <source>
        <dbReference type="EMBL" id="CAE7558667.1"/>
    </source>
</evidence>
<reference evidence="2" key="1">
    <citation type="submission" date="2021-02" db="EMBL/GenBank/DDBJ databases">
        <authorList>
            <person name="Dougan E. K."/>
            <person name="Rhodes N."/>
            <person name="Thang M."/>
            <person name="Chan C."/>
        </authorList>
    </citation>
    <scope>NUCLEOTIDE SEQUENCE</scope>
</reference>
<feature type="compositionally biased region" description="Basic and acidic residues" evidence="1">
    <location>
        <begin position="41"/>
        <end position="52"/>
    </location>
</feature>
<gene>
    <name evidence="2" type="ORF">SNAT2548_LOCUS31453</name>
</gene>
<feature type="region of interest" description="Disordered" evidence="1">
    <location>
        <begin position="1"/>
        <end position="52"/>
    </location>
</feature>
<protein>
    <submittedName>
        <fullName evidence="2">Uncharacterized protein</fullName>
    </submittedName>
</protein>